<evidence type="ECO:0000256" key="2">
    <source>
        <dbReference type="ARBA" id="ARBA00022763"/>
    </source>
</evidence>
<dbReference type="OrthoDB" id="129353at2759"/>
<dbReference type="SMART" id="SM00292">
    <property type="entry name" value="BRCT"/>
    <property type="match status" value="2"/>
</dbReference>
<protein>
    <submittedName>
        <fullName evidence="6">DNA repair protein crb2</fullName>
    </submittedName>
</protein>
<feature type="compositionally biased region" description="Basic residues" evidence="4">
    <location>
        <begin position="704"/>
        <end position="719"/>
    </location>
</feature>
<feature type="compositionally biased region" description="Acidic residues" evidence="4">
    <location>
        <begin position="535"/>
        <end position="554"/>
    </location>
</feature>
<feature type="compositionally biased region" description="Polar residues" evidence="4">
    <location>
        <begin position="93"/>
        <end position="111"/>
    </location>
</feature>
<feature type="compositionally biased region" description="Basic and acidic residues" evidence="4">
    <location>
        <begin position="555"/>
        <end position="570"/>
    </location>
</feature>
<proteinExistence type="predicted"/>
<feature type="compositionally biased region" description="Basic and acidic residues" evidence="4">
    <location>
        <begin position="460"/>
        <end position="476"/>
    </location>
</feature>
<feature type="compositionally biased region" description="Polar residues" evidence="4">
    <location>
        <begin position="50"/>
        <end position="62"/>
    </location>
</feature>
<evidence type="ECO:0000313" key="7">
    <source>
        <dbReference type="Proteomes" id="UP000623467"/>
    </source>
</evidence>
<evidence type="ECO:0000256" key="3">
    <source>
        <dbReference type="ARBA" id="ARBA00023242"/>
    </source>
</evidence>
<dbReference type="GO" id="GO:0005634">
    <property type="term" value="C:nucleus"/>
    <property type="evidence" value="ECO:0007669"/>
    <property type="project" value="UniProtKB-SubCell"/>
</dbReference>
<dbReference type="CDD" id="cd17724">
    <property type="entry name" value="BRCT_p53bp1_rpt2"/>
    <property type="match status" value="1"/>
</dbReference>
<dbReference type="Gene3D" id="3.40.50.10190">
    <property type="entry name" value="BRCT domain"/>
    <property type="match status" value="1"/>
</dbReference>
<evidence type="ECO:0000256" key="1">
    <source>
        <dbReference type="ARBA" id="ARBA00004123"/>
    </source>
</evidence>
<dbReference type="CDD" id="cd17745">
    <property type="entry name" value="BRCT_p53bp1_rpt1"/>
    <property type="match status" value="1"/>
</dbReference>
<keyword evidence="7" id="KW-1185">Reference proteome</keyword>
<dbReference type="PROSITE" id="PS50172">
    <property type="entry name" value="BRCT"/>
    <property type="match status" value="1"/>
</dbReference>
<dbReference type="EMBL" id="JACAZH010000007">
    <property type="protein sequence ID" value="KAF7363517.1"/>
    <property type="molecule type" value="Genomic_DNA"/>
</dbReference>
<feature type="compositionally biased region" description="Basic and acidic residues" evidence="4">
    <location>
        <begin position="129"/>
        <end position="140"/>
    </location>
</feature>
<dbReference type="GO" id="GO:0042393">
    <property type="term" value="F:histone binding"/>
    <property type="evidence" value="ECO:0007669"/>
    <property type="project" value="TreeGrafter"/>
</dbReference>
<dbReference type="Gene3D" id="2.30.30.140">
    <property type="match status" value="1"/>
</dbReference>
<dbReference type="InterPro" id="IPR036420">
    <property type="entry name" value="BRCT_dom_sf"/>
</dbReference>
<reference evidence="6" key="1">
    <citation type="submission" date="2020-05" db="EMBL/GenBank/DDBJ databases">
        <title>Mycena genomes resolve the evolution of fungal bioluminescence.</title>
        <authorList>
            <person name="Tsai I.J."/>
        </authorList>
    </citation>
    <scope>NUCLEOTIDE SEQUENCE</scope>
    <source>
        <strain evidence="6">160909Yilan</strain>
    </source>
</reference>
<dbReference type="Proteomes" id="UP000623467">
    <property type="component" value="Unassembled WGS sequence"/>
</dbReference>
<dbReference type="AlphaFoldDB" id="A0A8H6YRH0"/>
<dbReference type="Pfam" id="PF18115">
    <property type="entry name" value="Tudor_3"/>
    <property type="match status" value="1"/>
</dbReference>
<sequence length="1116" mass="123181">MDVDERDGGAEGESQASQMLRNALDSQSDDEMAIHNTNTVPVDELDISKDLSSTDSIRSSRTMPHYHFHGLATTQTQSQQYDDEGTPHDAGSQKENVNATREALSSSSDNQIAPCAILVQSPQKLAKMPRVDKPSKDKPPKPTNLKAVSFESPIKAVETATKLPDSRPSARSLRRATPARKRDASQDSFAGDFEDPAQKFIASTKQFNIPLAELRRAPSPSIEESKPFMENEGTILVDDTPAPSVAGSSHSQSQALSQENYEHLQNVPQPEPDYDDIEMHMPIAEASDSSQSAPYESSEPTSSYRAMYDNPGPAYEPTQPAYEPTQPAYEPTQLVEPNEILEPTEIEPTQLLTPARERARMELQNMSDPPLMRTEGFSITTNTTGGPRSLFDSMSPNKRERYAHIAQASRANNSTVHHTAAFSTAATARLGLQDTQPAFEPAQSTPPRSVAKPRSAARRALVDERTEIVPDSEPPRESTPSPPPPPQPPARNAAKRRQRSARSSDTESDSEAVLDSTANVNKENKAELSILMRQEEEEDEEEEECDDADDEEDDMPLKLKGKDVKGKGKAVEMGAPPPVKVKTAKAAPNPLKGRKPRASSPKMVPSSVPHQDLPPEDVVPVKSKAKATRTKPTAPRGGKTPAAGTSGRARNKVNYKEESTEDEPESQREEEVTTADEEEYVTGGPSTRKRKRGIKEETPNAQSKPRKGRKATRQVKRARAGSAGSSIAGEATRVFALWSRDRHYYPGVVHALASGQDRFIVYFDDETKQEVRLDQMRLCLPRVGDSVSITNPEKPTVDITVDITGVDLDAGTVTVESKNFQDTILISYIRIPGRTIIAEWKDRLVTSVVCQVKSQSSFISPAARVSVTRSFQSKLFSQVGFCITHTEKQAKTALIKSNGGMVFDDWECMLGLEGQKSGERWILQPSDAAPTELMLSLQRVFLLAEDFSQTPKYLLALAFGIPCLRMNFIEHAIKTGRMSDWTNYLLPAGFLEHNSARMSQFINLDWGKDRRKDLENIMTDTTAYKAFEGKTILCVSPRVLDESDVSAALPRVMLAMGALSVEAVQKIENATLTLTDYSYIVTKDAMIKPFLLRGCIVVSWDWVKEVLISRRMLTPY</sequence>
<feature type="compositionally biased region" description="Polar residues" evidence="4">
    <location>
        <begin position="246"/>
        <end position="259"/>
    </location>
</feature>
<evidence type="ECO:0000256" key="4">
    <source>
        <dbReference type="SAM" id="MobiDB-lite"/>
    </source>
</evidence>
<dbReference type="InterPro" id="IPR001357">
    <property type="entry name" value="BRCT_dom"/>
</dbReference>
<keyword evidence="2" id="KW-0227">DNA damage</keyword>
<feature type="compositionally biased region" description="Polar residues" evidence="4">
    <location>
        <begin position="287"/>
        <end position="304"/>
    </location>
</feature>
<dbReference type="PANTHER" id="PTHR15321:SF3">
    <property type="entry name" value="TP53-BINDING PROTEIN 1"/>
    <property type="match status" value="1"/>
</dbReference>
<dbReference type="InterPro" id="IPR047250">
    <property type="entry name" value="BRCT_p53bp1-like_rpt2"/>
</dbReference>
<evidence type="ECO:0000313" key="6">
    <source>
        <dbReference type="EMBL" id="KAF7363517.1"/>
    </source>
</evidence>
<comment type="subcellular location">
    <subcellularLocation>
        <location evidence="1">Nucleus</location>
    </subcellularLocation>
</comment>
<evidence type="ECO:0000259" key="5">
    <source>
        <dbReference type="PROSITE" id="PS50172"/>
    </source>
</evidence>
<dbReference type="PANTHER" id="PTHR15321">
    <property type="entry name" value="TUMOR SUPPRESSOR P53-BINDING PROTEIN 1"/>
    <property type="match status" value="1"/>
</dbReference>
<dbReference type="InterPro" id="IPR047252">
    <property type="entry name" value="TP53BP1-like"/>
</dbReference>
<dbReference type="InterPro" id="IPR041297">
    <property type="entry name" value="Crb2_Tudor"/>
</dbReference>
<dbReference type="SUPFAM" id="SSF52113">
    <property type="entry name" value="BRCT domain"/>
    <property type="match status" value="2"/>
</dbReference>
<gene>
    <name evidence="6" type="ORF">MSAN_01008000</name>
</gene>
<dbReference type="GO" id="GO:0045944">
    <property type="term" value="P:positive regulation of transcription by RNA polymerase II"/>
    <property type="evidence" value="ECO:0007669"/>
    <property type="project" value="TreeGrafter"/>
</dbReference>
<feature type="compositionally biased region" description="Polar residues" evidence="4">
    <location>
        <begin position="377"/>
        <end position="396"/>
    </location>
</feature>
<dbReference type="InterPro" id="IPR047249">
    <property type="entry name" value="BRCT_p53bp1-like_rpt1"/>
</dbReference>
<keyword evidence="3" id="KW-0539">Nucleus</keyword>
<dbReference type="SUPFAM" id="SSF63748">
    <property type="entry name" value="Tudor/PWWP/MBT"/>
    <property type="match status" value="1"/>
</dbReference>
<feature type="compositionally biased region" description="Polar residues" evidence="4">
    <location>
        <begin position="14"/>
        <end position="26"/>
    </location>
</feature>
<feature type="compositionally biased region" description="Pro residues" evidence="4">
    <location>
        <begin position="480"/>
        <end position="489"/>
    </location>
</feature>
<name>A0A8H6YRH0_9AGAR</name>
<feature type="domain" description="BRCT" evidence="5">
    <location>
        <begin position="871"/>
        <end position="986"/>
    </location>
</feature>
<accession>A0A8H6YRH0</accession>
<feature type="compositionally biased region" description="Low complexity" evidence="4">
    <location>
        <begin position="414"/>
        <end position="428"/>
    </location>
</feature>
<organism evidence="6 7">
    <name type="scientific">Mycena sanguinolenta</name>
    <dbReference type="NCBI Taxonomy" id="230812"/>
    <lineage>
        <taxon>Eukaryota</taxon>
        <taxon>Fungi</taxon>
        <taxon>Dikarya</taxon>
        <taxon>Basidiomycota</taxon>
        <taxon>Agaricomycotina</taxon>
        <taxon>Agaricomycetes</taxon>
        <taxon>Agaricomycetidae</taxon>
        <taxon>Agaricales</taxon>
        <taxon>Marasmiineae</taxon>
        <taxon>Mycenaceae</taxon>
        <taxon>Mycena</taxon>
    </lineage>
</organism>
<feature type="region of interest" description="Disordered" evidence="4">
    <location>
        <begin position="1"/>
        <end position="725"/>
    </location>
</feature>
<dbReference type="GO" id="GO:0000077">
    <property type="term" value="P:DNA damage checkpoint signaling"/>
    <property type="evidence" value="ECO:0007669"/>
    <property type="project" value="TreeGrafter"/>
</dbReference>
<comment type="caution">
    <text evidence="6">The sequence shown here is derived from an EMBL/GenBank/DDBJ whole genome shotgun (WGS) entry which is preliminary data.</text>
</comment>